<feature type="transmembrane region" description="Helical" evidence="1">
    <location>
        <begin position="20"/>
        <end position="50"/>
    </location>
</feature>
<dbReference type="GeneID" id="56028969"/>
<sequence length="133" mass="14470">MSRPSRTKSGFHGFLKALVAVIIIFSSAAFGFLFLGPLGAMLGGLFGVYVATADQRRTRTEELEPDQVSCQECEADNVRSANYCQNCGVELETAEPENPARKKSNGEVYYCDKCGNTVPEESESCPDCGRELS</sequence>
<evidence type="ECO:0000256" key="1">
    <source>
        <dbReference type="SAM" id="Phobius"/>
    </source>
</evidence>
<accession>A0A7D5K1A1</accession>
<feature type="domain" description="DZANK-type" evidence="2">
    <location>
        <begin position="70"/>
        <end position="129"/>
    </location>
</feature>
<reference evidence="3 4" key="1">
    <citation type="submission" date="2020-07" db="EMBL/GenBank/DDBJ databases">
        <title>Gai3-2, isolated from salt lake.</title>
        <authorList>
            <person name="Cui H."/>
            <person name="Shi X."/>
        </authorList>
    </citation>
    <scope>NUCLEOTIDE SEQUENCE [LARGE SCALE GENOMIC DNA]</scope>
    <source>
        <strain evidence="3 4">Gai3-2</strain>
    </source>
</reference>
<dbReference type="AlphaFoldDB" id="A0A7D5K1A1"/>
<evidence type="ECO:0000313" key="4">
    <source>
        <dbReference type="Proteomes" id="UP000509750"/>
    </source>
</evidence>
<dbReference type="Proteomes" id="UP000509750">
    <property type="component" value="Chromosome"/>
</dbReference>
<evidence type="ECO:0000259" key="2">
    <source>
        <dbReference type="Pfam" id="PF12773"/>
    </source>
</evidence>
<dbReference type="RefSeq" id="WP_179169256.1">
    <property type="nucleotide sequence ID" value="NZ_CP058529.1"/>
</dbReference>
<protein>
    <submittedName>
        <fullName evidence="3">Zinc ribbon domain-containing protein</fullName>
    </submittedName>
</protein>
<keyword evidence="4" id="KW-1185">Reference proteome</keyword>
<dbReference type="InterPro" id="IPR025874">
    <property type="entry name" value="DZR"/>
</dbReference>
<dbReference type="EMBL" id="CP058529">
    <property type="protein sequence ID" value="QLG27681.1"/>
    <property type="molecule type" value="Genomic_DNA"/>
</dbReference>
<dbReference type="Pfam" id="PF12773">
    <property type="entry name" value="DZR"/>
    <property type="match status" value="1"/>
</dbReference>
<keyword evidence="1" id="KW-0812">Transmembrane</keyword>
<organism evidence="3 4">
    <name type="scientific">Halorarum halophilum</name>
    <dbReference type="NCBI Taxonomy" id="2743090"/>
    <lineage>
        <taxon>Archaea</taxon>
        <taxon>Methanobacteriati</taxon>
        <taxon>Methanobacteriota</taxon>
        <taxon>Stenosarchaea group</taxon>
        <taxon>Halobacteria</taxon>
        <taxon>Halobacteriales</taxon>
        <taxon>Haloferacaceae</taxon>
        <taxon>Halorarum</taxon>
    </lineage>
</organism>
<keyword evidence="1" id="KW-0472">Membrane</keyword>
<name>A0A7D5K1A1_9EURY</name>
<dbReference type="KEGG" id="halg:HUG10_09010"/>
<keyword evidence="1" id="KW-1133">Transmembrane helix</keyword>
<proteinExistence type="predicted"/>
<gene>
    <name evidence="3" type="ORF">HUG10_09010</name>
</gene>
<evidence type="ECO:0000313" key="3">
    <source>
        <dbReference type="EMBL" id="QLG27681.1"/>
    </source>
</evidence>